<feature type="compositionally biased region" description="Basic and acidic residues" evidence="1">
    <location>
        <begin position="230"/>
        <end position="241"/>
    </location>
</feature>
<proteinExistence type="predicted"/>
<dbReference type="AlphaFoldDB" id="A0A195ETB8"/>
<protein>
    <submittedName>
        <fullName evidence="2">Uncharacterized protein</fullName>
    </submittedName>
</protein>
<evidence type="ECO:0000313" key="2">
    <source>
        <dbReference type="EMBL" id="KYN31495.1"/>
    </source>
</evidence>
<dbReference type="Proteomes" id="UP000078541">
    <property type="component" value="Unassembled WGS sequence"/>
</dbReference>
<feature type="region of interest" description="Disordered" evidence="1">
    <location>
        <begin position="81"/>
        <end position="105"/>
    </location>
</feature>
<evidence type="ECO:0000256" key="1">
    <source>
        <dbReference type="SAM" id="MobiDB-lite"/>
    </source>
</evidence>
<name>A0A195ETB8_9HYME</name>
<reference evidence="2 3" key="1">
    <citation type="submission" date="2016-03" db="EMBL/GenBank/DDBJ databases">
        <title>Trachymyrmex septentrionalis WGS genome.</title>
        <authorList>
            <person name="Nygaard S."/>
            <person name="Hu H."/>
            <person name="Boomsma J."/>
            <person name="Zhang G."/>
        </authorList>
    </citation>
    <scope>NUCLEOTIDE SEQUENCE [LARGE SCALE GENOMIC DNA]</scope>
    <source>
        <strain evidence="2">Tsep2-gDNA-1</strain>
        <tissue evidence="2">Whole body</tissue>
    </source>
</reference>
<feature type="compositionally biased region" description="Pro residues" evidence="1">
    <location>
        <begin position="298"/>
        <end position="307"/>
    </location>
</feature>
<feature type="region of interest" description="Disordered" evidence="1">
    <location>
        <begin position="185"/>
        <end position="241"/>
    </location>
</feature>
<feature type="compositionally biased region" description="Basic and acidic residues" evidence="1">
    <location>
        <begin position="189"/>
        <end position="199"/>
    </location>
</feature>
<evidence type="ECO:0000313" key="3">
    <source>
        <dbReference type="Proteomes" id="UP000078541"/>
    </source>
</evidence>
<keyword evidence="3" id="KW-1185">Reference proteome</keyword>
<feature type="region of interest" description="Disordered" evidence="1">
    <location>
        <begin position="257"/>
        <end position="318"/>
    </location>
</feature>
<dbReference type="EMBL" id="KQ981979">
    <property type="protein sequence ID" value="KYN31495.1"/>
    <property type="molecule type" value="Genomic_DNA"/>
</dbReference>
<feature type="compositionally biased region" description="Polar residues" evidence="1">
    <location>
        <begin position="208"/>
        <end position="217"/>
    </location>
</feature>
<accession>A0A195ETB8</accession>
<sequence length="318" mass="36257">MVREQNHSQDPVVQAEPGETTRCVSFPLPFLFLPLSLGSAFARCRGAAYGNVKRIRTEGRWNICYALVECSFAVFTEGSDREREGERERERETEKESKDRAAIVQPFSKTKPDSHLDLSFTPIRSVNIGQRLHTARRAHMERTRWACRCVLVCTTEFAFTHRQTQVELISPNIILLLEHTARARARARSRNDERKRQPRDPTTTTYTDSLTPNSEYSGYSELRGDANPSEETRERERERESYGVNVVVDKVKTIVASRGRDREKTSRTSGDVEGEATKRRLPLSRTFPSLFGHGYRPLGPPPSPHPSGPYQQPSLRLV</sequence>
<organism evidence="2 3">
    <name type="scientific">Trachymyrmex septentrionalis</name>
    <dbReference type="NCBI Taxonomy" id="34720"/>
    <lineage>
        <taxon>Eukaryota</taxon>
        <taxon>Metazoa</taxon>
        <taxon>Ecdysozoa</taxon>
        <taxon>Arthropoda</taxon>
        <taxon>Hexapoda</taxon>
        <taxon>Insecta</taxon>
        <taxon>Pterygota</taxon>
        <taxon>Neoptera</taxon>
        <taxon>Endopterygota</taxon>
        <taxon>Hymenoptera</taxon>
        <taxon>Apocrita</taxon>
        <taxon>Aculeata</taxon>
        <taxon>Formicoidea</taxon>
        <taxon>Formicidae</taxon>
        <taxon>Myrmicinae</taxon>
        <taxon>Trachymyrmex</taxon>
    </lineage>
</organism>
<feature type="compositionally biased region" description="Basic and acidic residues" evidence="1">
    <location>
        <begin position="81"/>
        <end position="101"/>
    </location>
</feature>
<feature type="compositionally biased region" description="Low complexity" evidence="1">
    <location>
        <begin position="308"/>
        <end position="318"/>
    </location>
</feature>
<gene>
    <name evidence="2" type="ORF">ALC56_14376</name>
</gene>